<dbReference type="GeneID" id="14904320"/>
<dbReference type="InterPro" id="IPR029058">
    <property type="entry name" value="AB_hydrolase_fold"/>
</dbReference>
<dbReference type="STRING" id="857967.G0R2R3"/>
<dbReference type="EC" id="3.1.1.3" evidence="2"/>
<protein>
    <submittedName>
        <fullName evidence="2">Lipase family protein, putative</fullName>
        <ecNumber evidence="2">3.1.1.3</ecNumber>
    </submittedName>
</protein>
<dbReference type="OrthoDB" id="424277at2759"/>
<dbReference type="GO" id="GO:0004806">
    <property type="term" value="F:triacylglycerol lipase activity"/>
    <property type="evidence" value="ECO:0007669"/>
    <property type="project" value="UniProtKB-EC"/>
</dbReference>
<evidence type="ECO:0000313" key="2">
    <source>
        <dbReference type="EMBL" id="EGR28245.1"/>
    </source>
</evidence>
<dbReference type="EMBL" id="GL984279">
    <property type="protein sequence ID" value="EGR28245.1"/>
    <property type="molecule type" value="Genomic_DNA"/>
</dbReference>
<name>G0R2R3_ICHMU</name>
<dbReference type="InterPro" id="IPR002921">
    <property type="entry name" value="Fungal_lipase-type"/>
</dbReference>
<proteinExistence type="predicted"/>
<dbReference type="Pfam" id="PF01764">
    <property type="entry name" value="Lipase_3"/>
    <property type="match status" value="1"/>
</dbReference>
<keyword evidence="3" id="KW-1185">Reference proteome</keyword>
<dbReference type="PANTHER" id="PTHR45908:SF15">
    <property type="entry name" value="FUNGAL LIPASE-LIKE DOMAIN-CONTAINING PROTEIN"/>
    <property type="match status" value="1"/>
</dbReference>
<dbReference type="eggNOG" id="KOG4569">
    <property type="taxonomic scope" value="Eukaryota"/>
</dbReference>
<dbReference type="SUPFAM" id="SSF53474">
    <property type="entry name" value="alpha/beta-Hydrolases"/>
    <property type="match status" value="1"/>
</dbReference>
<evidence type="ECO:0000313" key="3">
    <source>
        <dbReference type="Proteomes" id="UP000008983"/>
    </source>
</evidence>
<gene>
    <name evidence="2" type="ORF">IMG5_180660</name>
</gene>
<sequence>MINLITDINALQVAYDKCDQCKVHKGFYSAFQGIKDKIQQAFQELQQKYPSSKVFLTGHSLGGALATLFLPEVYEWNGKKQLDAFYTFGQPRVGNKQFGLWLQKNELFSISKGRVTHNKDPIVGLGPIFLNYYHFGYEIFYKSFNENEKYTFCEKPEDSNCASGVSSQTSLQDHVSYYGFNWTVTRLLCQ</sequence>
<dbReference type="CDD" id="cd00519">
    <property type="entry name" value="Lipase_3"/>
    <property type="match status" value="1"/>
</dbReference>
<dbReference type="OMA" id="GEYRMKY"/>
<dbReference type="InParanoid" id="G0R2R3"/>
<dbReference type="PANTHER" id="PTHR45908">
    <property type="entry name" value="PROTEIN CBG11750-RELATED"/>
    <property type="match status" value="1"/>
</dbReference>
<dbReference type="RefSeq" id="XP_004027590.1">
    <property type="nucleotide sequence ID" value="XM_004027541.1"/>
</dbReference>
<keyword evidence="2" id="KW-0378">Hydrolase</keyword>
<dbReference type="GO" id="GO:0006629">
    <property type="term" value="P:lipid metabolic process"/>
    <property type="evidence" value="ECO:0007669"/>
    <property type="project" value="InterPro"/>
</dbReference>
<organism evidence="2 3">
    <name type="scientific">Ichthyophthirius multifiliis</name>
    <name type="common">White spot disease agent</name>
    <name type="synonym">Ich</name>
    <dbReference type="NCBI Taxonomy" id="5932"/>
    <lineage>
        <taxon>Eukaryota</taxon>
        <taxon>Sar</taxon>
        <taxon>Alveolata</taxon>
        <taxon>Ciliophora</taxon>
        <taxon>Intramacronucleata</taxon>
        <taxon>Oligohymenophorea</taxon>
        <taxon>Hymenostomatida</taxon>
        <taxon>Ophryoglenina</taxon>
        <taxon>Ichthyophthirius</taxon>
    </lineage>
</organism>
<accession>G0R2R3</accession>
<feature type="domain" description="Fungal lipase-type" evidence="1">
    <location>
        <begin position="3"/>
        <end position="123"/>
    </location>
</feature>
<dbReference type="AlphaFoldDB" id="G0R2R3"/>
<dbReference type="Gene3D" id="3.40.50.1820">
    <property type="entry name" value="alpha/beta hydrolase"/>
    <property type="match status" value="1"/>
</dbReference>
<reference evidence="2 3" key="1">
    <citation type="submission" date="2011-07" db="EMBL/GenBank/DDBJ databases">
        <authorList>
            <person name="Coyne R."/>
            <person name="Brami D."/>
            <person name="Johnson J."/>
            <person name="Hostetler J."/>
            <person name="Hannick L."/>
            <person name="Clark T."/>
            <person name="Cassidy-Hanley D."/>
            <person name="Inman J."/>
        </authorList>
    </citation>
    <scope>NUCLEOTIDE SEQUENCE [LARGE SCALE GENOMIC DNA]</scope>
    <source>
        <strain evidence="2 3">G5</strain>
    </source>
</reference>
<dbReference type="Proteomes" id="UP000008983">
    <property type="component" value="Unassembled WGS sequence"/>
</dbReference>
<evidence type="ECO:0000259" key="1">
    <source>
        <dbReference type="Pfam" id="PF01764"/>
    </source>
</evidence>